<dbReference type="Pfam" id="PF22599">
    <property type="entry name" value="SecDF_P1_head"/>
    <property type="match status" value="1"/>
</dbReference>
<evidence type="ECO:0000256" key="1">
    <source>
        <dbReference type="ARBA" id="ARBA00004651"/>
    </source>
</evidence>
<dbReference type="Gene3D" id="3.30.70.3400">
    <property type="match status" value="1"/>
</dbReference>
<dbReference type="GO" id="GO:0015450">
    <property type="term" value="F:protein-transporting ATPase activity"/>
    <property type="evidence" value="ECO:0007669"/>
    <property type="project" value="InterPro"/>
</dbReference>
<evidence type="ECO:0000256" key="10">
    <source>
        <dbReference type="SAM" id="MobiDB-lite"/>
    </source>
</evidence>
<feature type="region of interest" description="Disordered" evidence="10">
    <location>
        <begin position="139"/>
        <end position="158"/>
    </location>
</feature>
<evidence type="ECO:0000256" key="8">
    <source>
        <dbReference type="ARBA" id="ARBA00023136"/>
    </source>
</evidence>
<reference evidence="13 14" key="1">
    <citation type="submission" date="2020-08" db="EMBL/GenBank/DDBJ databases">
        <authorList>
            <person name="Ren C."/>
            <person name="Gu Y."/>
            <person name="Xu Y."/>
        </authorList>
    </citation>
    <scope>NUCLEOTIDE SEQUENCE [LARGE SCALE GENOMIC DNA]</scope>
    <source>
        <strain evidence="13 14">LBM18003</strain>
    </source>
</reference>
<comment type="subunit">
    <text evidence="9">Forms a complex with SecF. Part of the essential Sec protein translocation apparatus which comprises SecA, SecYEG and auxiliary proteins SecDF. Other proteins may also be involved.</text>
</comment>
<keyword evidence="7 9" id="KW-0811">Translocation</keyword>
<dbReference type="EMBL" id="CP060696">
    <property type="protein sequence ID" value="QNO19098.1"/>
    <property type="molecule type" value="Genomic_DNA"/>
</dbReference>
<protein>
    <recommendedName>
        <fullName evidence="9">Protein translocase subunit SecD</fullName>
    </recommendedName>
</protein>
<evidence type="ECO:0000259" key="11">
    <source>
        <dbReference type="Pfam" id="PF02355"/>
    </source>
</evidence>
<comment type="similarity">
    <text evidence="9">Belongs to the SecD/SecF family. SecD subfamily.</text>
</comment>
<dbReference type="GO" id="GO:0006605">
    <property type="term" value="P:protein targeting"/>
    <property type="evidence" value="ECO:0007669"/>
    <property type="project" value="UniProtKB-UniRule"/>
</dbReference>
<name>A0A7G9WK86_9FIRM</name>
<keyword evidence="2 9" id="KW-0813">Transport</keyword>
<dbReference type="KEGG" id="caml:H6X83_05650"/>
<dbReference type="GO" id="GO:0005886">
    <property type="term" value="C:plasma membrane"/>
    <property type="evidence" value="ECO:0007669"/>
    <property type="project" value="UniProtKB-SubCell"/>
</dbReference>
<feature type="transmembrane region" description="Helical" evidence="9">
    <location>
        <begin position="434"/>
        <end position="452"/>
    </location>
</feature>
<sequence>MKRARKPVFFIVAILILAFTFVSISGVYSYKGDTKTTYVKGVGDIRWGIDIKGGVEATFSPESNGASVTKEQMDSAKSVIETRLVQNNITDYELYADYSQHKIITRFPWQSGETNFDPESAIKELAATSVLTFREGSEYTNTTTGSDGQPIHTTPKGTTASSIFLKGSDVKSARSGVTQDSSTGATQYVVELELTSDGGKKFADATKKVANAGSTLSIWMDDTMISSATVDKTKFGATGITGGKAEISGNFTSESATKLANQINSGALPFKLTVSSFSSISPTLGASSLQAMALAGIVGFILVCVFMIFVFRLPGVVAVISLCGQMALCFAAVSGFFPFMKSFTMTLPGIAGIILSIGMGVDANIITATRIKEELYAGKALDSAIKAGDDNSFWAIFDGNVTTILVSVILMLVFGPTNILSMIFGASTTGSIYSFGYTLLLGNIGNFIFGVFTSRVMTKSLSGFKPLRKKWLYGGAIHEAV</sequence>
<feature type="transmembrane region" description="Helical" evidence="9">
    <location>
        <begin position="349"/>
        <end position="371"/>
    </location>
</feature>
<keyword evidence="5 9" id="KW-0653">Protein transport</keyword>
<proteinExistence type="inferred from homology"/>
<dbReference type="InterPro" id="IPR022813">
    <property type="entry name" value="SecD/SecF_arch_bac"/>
</dbReference>
<dbReference type="PANTHER" id="PTHR30081">
    <property type="entry name" value="PROTEIN-EXPORT MEMBRANE PROTEIN SEC"/>
    <property type="match status" value="1"/>
</dbReference>
<dbReference type="SUPFAM" id="SSF82866">
    <property type="entry name" value="Multidrug efflux transporter AcrB transmembrane domain"/>
    <property type="match status" value="1"/>
</dbReference>
<accession>A0A7G9WK86</accession>
<keyword evidence="4 9" id="KW-0812">Transmembrane</keyword>
<feature type="transmembrane region" description="Helical" evidence="9">
    <location>
        <begin position="392"/>
        <end position="414"/>
    </location>
</feature>
<evidence type="ECO:0000256" key="3">
    <source>
        <dbReference type="ARBA" id="ARBA00022475"/>
    </source>
</evidence>
<feature type="domain" description="Protein export membrane protein SecD/SecF C-terminal" evidence="11">
    <location>
        <begin position="271"/>
        <end position="422"/>
    </location>
</feature>
<feature type="domain" description="SecDF P1 head subdomain" evidence="12">
    <location>
        <begin position="161"/>
        <end position="269"/>
    </location>
</feature>
<feature type="transmembrane region" description="Helical" evidence="9">
    <location>
        <begin position="316"/>
        <end position="337"/>
    </location>
</feature>
<dbReference type="InterPro" id="IPR054384">
    <property type="entry name" value="SecDF_P1_head"/>
</dbReference>
<dbReference type="Gene3D" id="3.30.1360.200">
    <property type="match status" value="1"/>
</dbReference>
<keyword evidence="8 9" id="KW-0472">Membrane</keyword>
<dbReference type="InterPro" id="IPR005791">
    <property type="entry name" value="SecD"/>
</dbReference>
<evidence type="ECO:0000256" key="2">
    <source>
        <dbReference type="ARBA" id="ARBA00022448"/>
    </source>
</evidence>
<dbReference type="AlphaFoldDB" id="A0A7G9WK86"/>
<dbReference type="Proteomes" id="UP000516046">
    <property type="component" value="Chromosome"/>
</dbReference>
<comment type="caution">
    <text evidence="9">Lacks conserved residue(s) required for the propagation of feature annotation.</text>
</comment>
<comment type="subcellular location">
    <subcellularLocation>
        <location evidence="1 9">Cell membrane</location>
        <topology evidence="1 9">Multi-pass membrane protein</topology>
    </subcellularLocation>
</comment>
<dbReference type="GO" id="GO:0043952">
    <property type="term" value="P:protein transport by the Sec complex"/>
    <property type="evidence" value="ECO:0007669"/>
    <property type="project" value="UniProtKB-UniRule"/>
</dbReference>
<keyword evidence="3 9" id="KW-1003">Cell membrane</keyword>
<feature type="transmembrane region" description="Helical" evidence="9">
    <location>
        <begin position="289"/>
        <end position="309"/>
    </location>
</feature>
<dbReference type="PANTHER" id="PTHR30081:SF1">
    <property type="entry name" value="PROTEIN TRANSLOCASE SUBUNIT SECD"/>
    <property type="match status" value="1"/>
</dbReference>
<evidence type="ECO:0000256" key="4">
    <source>
        <dbReference type="ARBA" id="ARBA00022692"/>
    </source>
</evidence>
<evidence type="ECO:0000313" key="14">
    <source>
        <dbReference type="Proteomes" id="UP000516046"/>
    </source>
</evidence>
<organism evidence="13 14">
    <name type="scientific">Caproicibacterium amylolyticum</name>
    <dbReference type="NCBI Taxonomy" id="2766537"/>
    <lineage>
        <taxon>Bacteria</taxon>
        <taxon>Bacillati</taxon>
        <taxon>Bacillota</taxon>
        <taxon>Clostridia</taxon>
        <taxon>Eubacteriales</taxon>
        <taxon>Oscillospiraceae</taxon>
        <taxon>Caproicibacterium</taxon>
    </lineage>
</organism>
<dbReference type="NCBIfam" id="TIGR00916">
    <property type="entry name" value="2A0604s01"/>
    <property type="match status" value="1"/>
</dbReference>
<evidence type="ECO:0000259" key="12">
    <source>
        <dbReference type="Pfam" id="PF22599"/>
    </source>
</evidence>
<dbReference type="InterPro" id="IPR048634">
    <property type="entry name" value="SecD_SecF_C"/>
</dbReference>
<evidence type="ECO:0000313" key="13">
    <source>
        <dbReference type="EMBL" id="QNO19098.1"/>
    </source>
</evidence>
<evidence type="ECO:0000256" key="7">
    <source>
        <dbReference type="ARBA" id="ARBA00023010"/>
    </source>
</evidence>
<gene>
    <name evidence="9" type="primary">secD</name>
    <name evidence="13" type="ORF">H6X83_05650</name>
</gene>
<dbReference type="GO" id="GO:0065002">
    <property type="term" value="P:intracellular protein transmembrane transport"/>
    <property type="evidence" value="ECO:0007669"/>
    <property type="project" value="UniProtKB-UniRule"/>
</dbReference>
<evidence type="ECO:0000256" key="5">
    <source>
        <dbReference type="ARBA" id="ARBA00022927"/>
    </source>
</evidence>
<dbReference type="InterPro" id="IPR055344">
    <property type="entry name" value="SecD_SecF_C_bact"/>
</dbReference>
<keyword evidence="6 9" id="KW-1133">Transmembrane helix</keyword>
<dbReference type="HAMAP" id="MF_01463_B">
    <property type="entry name" value="SecD_B"/>
    <property type="match status" value="1"/>
</dbReference>
<keyword evidence="14" id="KW-1185">Reference proteome</keyword>
<dbReference type="Pfam" id="PF02355">
    <property type="entry name" value="SecD_SecF_C"/>
    <property type="match status" value="1"/>
</dbReference>
<evidence type="ECO:0000256" key="9">
    <source>
        <dbReference type="HAMAP-Rule" id="MF_01463"/>
    </source>
</evidence>
<dbReference type="RefSeq" id="WP_212508167.1">
    <property type="nucleotide sequence ID" value="NZ_CP060696.1"/>
</dbReference>
<evidence type="ECO:0000256" key="6">
    <source>
        <dbReference type="ARBA" id="ARBA00022989"/>
    </source>
</evidence>
<comment type="function">
    <text evidence="9">Part of the Sec protein translocase complex. Interacts with the SecYEG preprotein conducting channel. SecDF uses the proton motive force (PMF) to complete protein translocation after the ATP-dependent function of SecA.</text>
</comment>